<evidence type="ECO:0000313" key="2">
    <source>
        <dbReference type="Proteomes" id="UP000241769"/>
    </source>
</evidence>
<dbReference type="Proteomes" id="UP000241769">
    <property type="component" value="Unassembled WGS sequence"/>
</dbReference>
<dbReference type="AlphaFoldDB" id="A0A2P6MPH9"/>
<feature type="non-terminal residue" evidence="1">
    <location>
        <position position="1"/>
    </location>
</feature>
<proteinExistence type="predicted"/>
<comment type="caution">
    <text evidence="1">The sequence shown here is derived from an EMBL/GenBank/DDBJ whole genome shotgun (WGS) entry which is preliminary data.</text>
</comment>
<evidence type="ECO:0000313" key="1">
    <source>
        <dbReference type="EMBL" id="PRP73610.1"/>
    </source>
</evidence>
<reference evidence="1 2" key="1">
    <citation type="journal article" date="2018" name="Genome Biol. Evol.">
        <title>Multiple Roots of Fruiting Body Formation in Amoebozoa.</title>
        <authorList>
            <person name="Hillmann F."/>
            <person name="Forbes G."/>
            <person name="Novohradska S."/>
            <person name="Ferling I."/>
            <person name="Riege K."/>
            <person name="Groth M."/>
            <person name="Westermann M."/>
            <person name="Marz M."/>
            <person name="Spaller T."/>
            <person name="Winckler T."/>
            <person name="Schaap P."/>
            <person name="Glockner G."/>
        </authorList>
    </citation>
    <scope>NUCLEOTIDE SEQUENCE [LARGE SCALE GENOMIC DNA]</scope>
    <source>
        <strain evidence="1 2">Jena</strain>
    </source>
</reference>
<keyword evidence="2" id="KW-1185">Reference proteome</keyword>
<accession>A0A2P6MPH9</accession>
<gene>
    <name evidence="1" type="ORF">PROFUN_16281</name>
</gene>
<dbReference type="InParanoid" id="A0A2P6MPH9"/>
<name>A0A2P6MPH9_9EUKA</name>
<protein>
    <submittedName>
        <fullName evidence="1">Uncharacterized protein</fullName>
    </submittedName>
</protein>
<dbReference type="EMBL" id="MDYQ01000595">
    <property type="protein sequence ID" value="PRP73610.1"/>
    <property type="molecule type" value="Genomic_DNA"/>
</dbReference>
<organism evidence="1 2">
    <name type="scientific">Planoprotostelium fungivorum</name>
    <dbReference type="NCBI Taxonomy" id="1890364"/>
    <lineage>
        <taxon>Eukaryota</taxon>
        <taxon>Amoebozoa</taxon>
        <taxon>Evosea</taxon>
        <taxon>Variosea</taxon>
        <taxon>Cavosteliida</taxon>
        <taxon>Cavosteliaceae</taxon>
        <taxon>Planoprotostelium</taxon>
    </lineage>
</organism>
<sequence length="89" mass="10248">ILLHFLKIYSSGPLSSKANDLTRQQQSKQVGWLMNKPKKQFLGCVAKHTPPEISTQTAQSEYRARERLQMFCRGLPNRTQESYSLSNYS</sequence>